<dbReference type="InterPro" id="IPR029063">
    <property type="entry name" value="SAM-dependent_MTases_sf"/>
</dbReference>
<gene>
    <name evidence="1" type="ORF">D0Y65_052057</name>
</gene>
<protein>
    <submittedName>
        <fullName evidence="1">Magnesium protoporphyrin IX methyltransferase, chloroplastic</fullName>
    </submittedName>
</protein>
<dbReference type="GO" id="GO:0032259">
    <property type="term" value="P:methylation"/>
    <property type="evidence" value="ECO:0007669"/>
    <property type="project" value="UniProtKB-KW"/>
</dbReference>
<organism evidence="1 2">
    <name type="scientific">Glycine soja</name>
    <name type="common">Wild soybean</name>
    <dbReference type="NCBI Taxonomy" id="3848"/>
    <lineage>
        <taxon>Eukaryota</taxon>
        <taxon>Viridiplantae</taxon>
        <taxon>Streptophyta</taxon>
        <taxon>Embryophyta</taxon>
        <taxon>Tracheophyta</taxon>
        <taxon>Spermatophyta</taxon>
        <taxon>Magnoliopsida</taxon>
        <taxon>eudicotyledons</taxon>
        <taxon>Gunneridae</taxon>
        <taxon>Pentapetalae</taxon>
        <taxon>rosids</taxon>
        <taxon>fabids</taxon>
        <taxon>Fabales</taxon>
        <taxon>Fabaceae</taxon>
        <taxon>Papilionoideae</taxon>
        <taxon>50 kb inversion clade</taxon>
        <taxon>NPAAA clade</taxon>
        <taxon>indigoferoid/millettioid clade</taxon>
        <taxon>Phaseoleae</taxon>
        <taxon>Glycine</taxon>
        <taxon>Glycine subgen. Soja</taxon>
    </lineage>
</organism>
<keyword evidence="1" id="KW-0808">Transferase</keyword>
<reference evidence="1 2" key="1">
    <citation type="submission" date="2018-09" db="EMBL/GenBank/DDBJ databases">
        <title>A high-quality reference genome of wild soybean provides a powerful tool to mine soybean genomes.</title>
        <authorList>
            <person name="Xie M."/>
            <person name="Chung C.Y.L."/>
            <person name="Li M.-W."/>
            <person name="Wong F.-L."/>
            <person name="Chan T.-F."/>
            <person name="Lam H.-M."/>
        </authorList>
    </citation>
    <scope>NUCLEOTIDE SEQUENCE [LARGE SCALE GENOMIC DNA]</scope>
    <source>
        <strain evidence="2">cv. W05</strain>
        <tissue evidence="1">Hypocotyl of etiolated seedlings</tissue>
    </source>
</reference>
<dbReference type="GO" id="GO:0008168">
    <property type="term" value="F:methyltransferase activity"/>
    <property type="evidence" value="ECO:0007669"/>
    <property type="project" value="UniProtKB-KW"/>
</dbReference>
<comment type="caution">
    <text evidence="1">The sequence shown here is derived from an EMBL/GenBank/DDBJ whole genome shotgun (WGS) entry which is preliminary data.</text>
</comment>
<keyword evidence="2" id="KW-1185">Reference proteome</keyword>
<evidence type="ECO:0000313" key="2">
    <source>
        <dbReference type="Proteomes" id="UP000289340"/>
    </source>
</evidence>
<dbReference type="Gene3D" id="3.40.50.150">
    <property type="entry name" value="Vaccinia Virus protein VP39"/>
    <property type="match status" value="1"/>
</dbReference>
<dbReference type="AlphaFoldDB" id="A0A445FJA1"/>
<sequence>MAFSSSLCSSLSIANPSRTAISTRFSHKSPKLPLSLAFAILPISTTTAADVSGAIDGTTIVVVSEGFMAALAAMLSLTDPEQRRQLQVEVGDDDKEVVREYFNNSGFQRWKKIYGDTDEVNRVQRDIRLGHAKTVEKTLSMLKDEEGREVFELGHNVADELLVREGKVLEVLPSVVPGRDLAGEKVVAEMKVTEERHGSDGERNFQIHSLENRI</sequence>
<evidence type="ECO:0000313" key="1">
    <source>
        <dbReference type="EMBL" id="RZB48873.1"/>
    </source>
</evidence>
<accession>A0A445FJA1</accession>
<name>A0A445FJA1_GLYSO</name>
<proteinExistence type="predicted"/>
<dbReference type="Proteomes" id="UP000289340">
    <property type="component" value="Chromosome 19"/>
</dbReference>
<dbReference type="EMBL" id="QZWG01000019">
    <property type="protein sequence ID" value="RZB48873.1"/>
    <property type="molecule type" value="Genomic_DNA"/>
</dbReference>
<keyword evidence="1" id="KW-0489">Methyltransferase</keyword>